<evidence type="ECO:0000259" key="1">
    <source>
        <dbReference type="Pfam" id="PF09664"/>
    </source>
</evidence>
<evidence type="ECO:0008006" key="5">
    <source>
        <dbReference type="Google" id="ProtNLM"/>
    </source>
</evidence>
<organism evidence="3 4">
    <name type="scientific">Phytohabitans flavus</name>
    <dbReference type="NCBI Taxonomy" id="1076124"/>
    <lineage>
        <taxon>Bacteria</taxon>
        <taxon>Bacillati</taxon>
        <taxon>Actinomycetota</taxon>
        <taxon>Actinomycetes</taxon>
        <taxon>Micromonosporales</taxon>
        <taxon>Micromonosporaceae</taxon>
    </lineage>
</organism>
<reference evidence="3 4" key="2">
    <citation type="submission" date="2020-03" db="EMBL/GenBank/DDBJ databases">
        <authorList>
            <person name="Ichikawa N."/>
            <person name="Kimura A."/>
            <person name="Kitahashi Y."/>
            <person name="Uohara A."/>
        </authorList>
    </citation>
    <scope>NUCLEOTIDE SEQUENCE [LARGE SCALE GENOMIC DNA]</scope>
    <source>
        <strain evidence="3 4">NBRC 107702</strain>
    </source>
</reference>
<dbReference type="Proteomes" id="UP000502508">
    <property type="component" value="Chromosome"/>
</dbReference>
<feature type="domain" description="Conserved hypothetical protein CHP02679 N terminus" evidence="2">
    <location>
        <begin position="29"/>
        <end position="228"/>
    </location>
</feature>
<dbReference type="KEGG" id="pfla:Pflav_055770"/>
<dbReference type="RefSeq" id="WP_173039024.1">
    <property type="nucleotide sequence ID" value="NZ_AP022870.1"/>
</dbReference>
<accession>A0A6F8XZD1</accession>
<proteinExistence type="predicted"/>
<name>A0A6F8XZD1_9ACTN</name>
<dbReference type="Pfam" id="PF09664">
    <property type="entry name" value="DUF2399"/>
    <property type="match status" value="1"/>
</dbReference>
<evidence type="ECO:0000259" key="2">
    <source>
        <dbReference type="Pfam" id="PF11796"/>
    </source>
</evidence>
<dbReference type="NCBIfam" id="TIGR02679">
    <property type="entry name" value="TIGR02679 family protein"/>
    <property type="match status" value="1"/>
</dbReference>
<evidence type="ECO:0000313" key="3">
    <source>
        <dbReference type="EMBL" id="BCB79167.1"/>
    </source>
</evidence>
<dbReference type="InterPro" id="IPR013495">
    <property type="entry name" value="CHP02679"/>
</dbReference>
<sequence length="398" mass="42921">MTEPLDEPGWARLLAAARRSLERSGGSLDGSVSVTSPTDAERLVVIGVTGAHRSAAAQRLTVPLAELDAFLRAAHGAGLAEVLAAAKPLRDRPGELKREAVARDAILAAARDGRHAAAGWYQEWLEGVRQDGTLTRAIRAGLPFSDVIKVLDALPAADEPMPVFAERILDDTKALTDGTVRGLVLRALAVWQRVPTPANTEQERALWESVGVVPDDLASQILVLNLPASGGLVGSWLGQAREVGIPMRITLHQLRLAPLRLDCDEIFVCENPAVLRAAAARFGTHARPLVCTEGVPSAAAHQLLRYAVHARLRWRNDFDWAGLRLTAAALSRYPRAVPWRMTCEDYLRAAGSGPPLLGTRAESPWDPSLSEELTRVGRAVMEERLLDALLADLAPTQA</sequence>
<dbReference type="Pfam" id="PF11796">
    <property type="entry name" value="DUF3323"/>
    <property type="match status" value="1"/>
</dbReference>
<keyword evidence="4" id="KW-1185">Reference proteome</keyword>
<dbReference type="InterPro" id="IPR024466">
    <property type="entry name" value="CHP02679_N"/>
</dbReference>
<reference evidence="3 4" key="1">
    <citation type="submission" date="2020-03" db="EMBL/GenBank/DDBJ databases">
        <title>Whole genome shotgun sequence of Phytohabitans flavus NBRC 107702.</title>
        <authorList>
            <person name="Komaki H."/>
            <person name="Tamura T."/>
        </authorList>
    </citation>
    <scope>NUCLEOTIDE SEQUENCE [LARGE SCALE GENOMIC DNA]</scope>
    <source>
        <strain evidence="3 4">NBRC 107702</strain>
    </source>
</reference>
<dbReference type="EMBL" id="AP022870">
    <property type="protein sequence ID" value="BCB79167.1"/>
    <property type="molecule type" value="Genomic_DNA"/>
</dbReference>
<gene>
    <name evidence="3" type="ORF">Pflav_055770</name>
</gene>
<dbReference type="AlphaFoldDB" id="A0A6F8XZD1"/>
<evidence type="ECO:0000313" key="4">
    <source>
        <dbReference type="Proteomes" id="UP000502508"/>
    </source>
</evidence>
<protein>
    <recommendedName>
        <fullName evidence="5">TIGR02679 family protein</fullName>
    </recommendedName>
</protein>
<dbReference type="InterPro" id="IPR024465">
    <property type="entry name" value="DUF2399"/>
</dbReference>
<feature type="domain" description="DUF2399" evidence="1">
    <location>
        <begin position="252"/>
        <end position="393"/>
    </location>
</feature>